<dbReference type="PROSITE" id="PS51186">
    <property type="entry name" value="GNAT"/>
    <property type="match status" value="1"/>
</dbReference>
<comment type="caution">
    <text evidence="2">The sequence shown here is derived from an EMBL/GenBank/DDBJ whole genome shotgun (WGS) entry which is preliminary data.</text>
</comment>
<dbReference type="PANTHER" id="PTHR43792:SF13">
    <property type="entry name" value="ACETYLTRANSFERASE"/>
    <property type="match status" value="1"/>
</dbReference>
<proteinExistence type="predicted"/>
<evidence type="ECO:0000313" key="2">
    <source>
        <dbReference type="EMBL" id="MDQ0201537.1"/>
    </source>
</evidence>
<dbReference type="RefSeq" id="WP_307412934.1">
    <property type="nucleotide sequence ID" value="NZ_JAUSTW010000010.1"/>
</dbReference>
<keyword evidence="3" id="KW-1185">Reference proteome</keyword>
<dbReference type="Gene3D" id="3.40.630.30">
    <property type="match status" value="1"/>
</dbReference>
<dbReference type="EMBL" id="JAUSTW010000010">
    <property type="protein sequence ID" value="MDQ0201537.1"/>
    <property type="molecule type" value="Genomic_DNA"/>
</dbReference>
<gene>
    <name evidence="2" type="ORF">J2S10_004745</name>
</gene>
<feature type="domain" description="N-acetyltransferase" evidence="1">
    <location>
        <begin position="12"/>
        <end position="166"/>
    </location>
</feature>
<evidence type="ECO:0000259" key="1">
    <source>
        <dbReference type="PROSITE" id="PS51186"/>
    </source>
</evidence>
<dbReference type="CDD" id="cd04301">
    <property type="entry name" value="NAT_SF"/>
    <property type="match status" value="1"/>
</dbReference>
<name>A0ABT9Y2W5_9BACI</name>
<sequence length="166" mass="18710">MPNLETERLVLIDFLPEYATAAAKEIQLLERIFPYNVSKQWPNKDFAEILSYIAASLEKNPEKAKWSGLIIHKGDNTLIGELGCKGGPNEEGTVDIGYGVVPDYRGKGYTTEIVTALVSWLFTLPEVKMVTADCLHNNVGSQKVLEKAGFEKYKKDEELIYWRVAR</sequence>
<dbReference type="InterPro" id="IPR051531">
    <property type="entry name" value="N-acetyltransferase"/>
</dbReference>
<dbReference type="InterPro" id="IPR000182">
    <property type="entry name" value="GNAT_dom"/>
</dbReference>
<accession>A0ABT9Y2W5</accession>
<dbReference type="Proteomes" id="UP001224122">
    <property type="component" value="Unassembled WGS sequence"/>
</dbReference>
<evidence type="ECO:0000313" key="3">
    <source>
        <dbReference type="Proteomes" id="UP001224122"/>
    </source>
</evidence>
<reference evidence="2 3" key="1">
    <citation type="submission" date="2023-07" db="EMBL/GenBank/DDBJ databases">
        <title>Genomic Encyclopedia of Type Strains, Phase IV (KMG-IV): sequencing the most valuable type-strain genomes for metagenomic binning, comparative biology and taxonomic classification.</title>
        <authorList>
            <person name="Goeker M."/>
        </authorList>
    </citation>
    <scope>NUCLEOTIDE SEQUENCE [LARGE SCALE GENOMIC DNA]</scope>
    <source>
        <strain evidence="2 3">DSM 27594</strain>
    </source>
</reference>
<protein>
    <submittedName>
        <fullName evidence="2">RimJ/RimL family protein N-acetyltransferase</fullName>
    </submittedName>
</protein>
<organism evidence="2 3">
    <name type="scientific">Neobacillus ginsengisoli</name>
    <dbReference type="NCBI Taxonomy" id="904295"/>
    <lineage>
        <taxon>Bacteria</taxon>
        <taxon>Bacillati</taxon>
        <taxon>Bacillota</taxon>
        <taxon>Bacilli</taxon>
        <taxon>Bacillales</taxon>
        <taxon>Bacillaceae</taxon>
        <taxon>Neobacillus</taxon>
    </lineage>
</organism>
<dbReference type="PANTHER" id="PTHR43792">
    <property type="entry name" value="GNAT FAMILY, PUTATIVE (AFU_ORTHOLOGUE AFUA_3G00765)-RELATED-RELATED"/>
    <property type="match status" value="1"/>
</dbReference>
<dbReference type="SUPFAM" id="SSF55729">
    <property type="entry name" value="Acyl-CoA N-acyltransferases (Nat)"/>
    <property type="match status" value="1"/>
</dbReference>
<dbReference type="InterPro" id="IPR016181">
    <property type="entry name" value="Acyl_CoA_acyltransferase"/>
</dbReference>
<dbReference type="Pfam" id="PF13302">
    <property type="entry name" value="Acetyltransf_3"/>
    <property type="match status" value="1"/>
</dbReference>